<comment type="caution">
    <text evidence="1">The sequence shown here is derived from an EMBL/GenBank/DDBJ whole genome shotgun (WGS) entry which is preliminary data.</text>
</comment>
<protein>
    <submittedName>
        <fullName evidence="1">DUF1013 domain-containing protein</fullName>
    </submittedName>
</protein>
<dbReference type="Proteomes" id="UP001314181">
    <property type="component" value="Unassembled WGS sequence"/>
</dbReference>
<gene>
    <name evidence="1" type="ORF">CAXC1_150021</name>
</gene>
<dbReference type="Pfam" id="PF06242">
    <property type="entry name" value="TrcR"/>
    <property type="match status" value="1"/>
</dbReference>
<organism evidence="1 2">
    <name type="scientific">Candidatus Xenohaliotis californiensis</name>
    <dbReference type="NCBI Taxonomy" id="84677"/>
    <lineage>
        <taxon>Bacteria</taxon>
        <taxon>Pseudomonadati</taxon>
        <taxon>Pseudomonadota</taxon>
        <taxon>Alphaproteobacteria</taxon>
        <taxon>Rickettsiales</taxon>
        <taxon>Anaplasmataceae</taxon>
        <taxon>Candidatus Xenohaliotis</taxon>
    </lineage>
</organism>
<dbReference type="InterPro" id="IPR010421">
    <property type="entry name" value="TrcR"/>
</dbReference>
<name>A0ABP0EV39_9RICK</name>
<sequence length="204" mass="23510">MLLRTEPALIMPRAIAMWLVENTALTFEQIANFCKLQISEVKAMADDEEKLVAIDPIRTGQISQETIDLCTKDPNRPLELIANKEIIKKNKQKRKYIPILRRQDKPNAISWILKNCPEMDDNHIIKLIGTTKNTIEAIRNKTHWNMDNIKPQHPAVLGLCAHEDFEQIIAKVKVAVEKNRRIEELNVAKNNHNLNLGIKNLENR</sequence>
<evidence type="ECO:0000313" key="2">
    <source>
        <dbReference type="Proteomes" id="UP001314181"/>
    </source>
</evidence>
<evidence type="ECO:0000313" key="1">
    <source>
        <dbReference type="EMBL" id="CAK8162427.1"/>
    </source>
</evidence>
<reference evidence="1 2" key="1">
    <citation type="submission" date="2024-01" db="EMBL/GenBank/DDBJ databases">
        <authorList>
            <person name="Kunselman E."/>
        </authorList>
    </citation>
    <scope>NUCLEOTIDE SEQUENCE [LARGE SCALE GENOMIC DNA]</scope>
    <source>
        <strain evidence="1">2 abalone samples</strain>
    </source>
</reference>
<accession>A0ABP0EV39</accession>
<dbReference type="EMBL" id="CAWVOK010000006">
    <property type="protein sequence ID" value="CAK8162427.1"/>
    <property type="molecule type" value="Genomic_DNA"/>
</dbReference>
<proteinExistence type="predicted"/>
<keyword evidence="2" id="KW-1185">Reference proteome</keyword>
<dbReference type="RefSeq" id="WP_338363465.1">
    <property type="nucleotide sequence ID" value="NZ_CAWVOK010000006.1"/>
</dbReference>